<keyword evidence="2" id="KW-0813">Transport</keyword>
<name>A0A1H8A2P6_9BACT</name>
<dbReference type="GO" id="GO:0015297">
    <property type="term" value="F:antiporter activity"/>
    <property type="evidence" value="ECO:0007669"/>
    <property type="project" value="UniProtKB-KW"/>
</dbReference>
<protein>
    <submittedName>
        <fullName evidence="12">Kef-type K+ transport system, membrane component KefB</fullName>
    </submittedName>
</protein>
<dbReference type="GO" id="GO:0006814">
    <property type="term" value="P:sodium ion transport"/>
    <property type="evidence" value="ECO:0007669"/>
    <property type="project" value="UniProtKB-KW"/>
</dbReference>
<evidence type="ECO:0000256" key="8">
    <source>
        <dbReference type="ARBA" id="ARBA00023136"/>
    </source>
</evidence>
<keyword evidence="4 10" id="KW-0812">Transmembrane</keyword>
<evidence type="ECO:0000256" key="2">
    <source>
        <dbReference type="ARBA" id="ARBA00022448"/>
    </source>
</evidence>
<sequence>MEAIYLVAAGWFFAAVLSTVLANRLKISIALMEIIVGSLVGFAAFHLGYFDKLDLNADWMKFCTGTGAMLLTFLAGAELNPDVMKSKIKEVSVIGLIGFFSPFIGCSLISHYLMGWGLEASLLCGIALSTTSMAVVYAVMLEYGFNKTDFGKGILGACFVNDLGTVIALGLIFAPFTYKTIIFIAVTVLLIFTLRPMTDFIVRRFAYKTAAIRAKWVLFILLSMGVLALWSGSEPVLPAYVFGMILAKTMEEDGHFVRRLRTLTIGFLTPLYFLRAGALVSIPALLAVPGIFLVLLTGKVLTKIVGLYPAIRRFRHRKEEKWYYTLLMSTGLTFGTISALYGLTHDIITKEQYSFIVGAVIASAVIPTLIANKYFLPRHLLEVPILDDQAPDEKDILNKL</sequence>
<evidence type="ECO:0000313" key="13">
    <source>
        <dbReference type="Proteomes" id="UP000198744"/>
    </source>
</evidence>
<proteinExistence type="predicted"/>
<keyword evidence="6" id="KW-0915">Sodium</keyword>
<accession>A0A1H8A2P6</accession>
<dbReference type="OrthoDB" id="34089at2"/>
<feature type="transmembrane region" description="Helical" evidence="10">
    <location>
        <begin position="322"/>
        <end position="341"/>
    </location>
</feature>
<evidence type="ECO:0000256" key="10">
    <source>
        <dbReference type="SAM" id="Phobius"/>
    </source>
</evidence>
<organism evidence="12 13">
    <name type="scientific">Syntrophus gentianae</name>
    <dbReference type="NCBI Taxonomy" id="43775"/>
    <lineage>
        <taxon>Bacteria</taxon>
        <taxon>Pseudomonadati</taxon>
        <taxon>Thermodesulfobacteriota</taxon>
        <taxon>Syntrophia</taxon>
        <taxon>Syntrophales</taxon>
        <taxon>Syntrophaceae</taxon>
        <taxon>Syntrophus</taxon>
    </lineage>
</organism>
<dbReference type="PANTHER" id="PTHR43562:SF3">
    <property type="entry name" value="SODIUM ION_PROTON EXCHANGER (EUROFUNG)"/>
    <property type="match status" value="1"/>
</dbReference>
<feature type="transmembrane region" description="Helical" evidence="10">
    <location>
        <begin position="91"/>
        <end position="114"/>
    </location>
</feature>
<dbReference type="EMBL" id="FOBS01000030">
    <property type="protein sequence ID" value="SEM64803.1"/>
    <property type="molecule type" value="Genomic_DNA"/>
</dbReference>
<feature type="transmembrane region" description="Helical" evidence="10">
    <location>
        <begin position="29"/>
        <end position="47"/>
    </location>
</feature>
<dbReference type="RefSeq" id="WP_093884474.1">
    <property type="nucleotide sequence ID" value="NZ_FOBS01000030.1"/>
</dbReference>
<feature type="transmembrane region" description="Helical" evidence="10">
    <location>
        <begin position="59"/>
        <end position="79"/>
    </location>
</feature>
<dbReference type="Pfam" id="PF00999">
    <property type="entry name" value="Na_H_Exchanger"/>
    <property type="match status" value="1"/>
</dbReference>
<feature type="transmembrane region" description="Helical" evidence="10">
    <location>
        <begin position="6"/>
        <end position="22"/>
    </location>
</feature>
<feature type="transmembrane region" description="Helical" evidence="10">
    <location>
        <begin position="153"/>
        <end position="174"/>
    </location>
</feature>
<dbReference type="GO" id="GO:0016020">
    <property type="term" value="C:membrane"/>
    <property type="evidence" value="ECO:0007669"/>
    <property type="project" value="UniProtKB-SubCell"/>
</dbReference>
<evidence type="ECO:0000256" key="1">
    <source>
        <dbReference type="ARBA" id="ARBA00004141"/>
    </source>
</evidence>
<evidence type="ECO:0000256" key="9">
    <source>
        <dbReference type="ARBA" id="ARBA00023201"/>
    </source>
</evidence>
<evidence type="ECO:0000256" key="4">
    <source>
        <dbReference type="ARBA" id="ARBA00022692"/>
    </source>
</evidence>
<dbReference type="GO" id="GO:1902600">
    <property type="term" value="P:proton transmembrane transport"/>
    <property type="evidence" value="ECO:0007669"/>
    <property type="project" value="InterPro"/>
</dbReference>
<evidence type="ECO:0000259" key="11">
    <source>
        <dbReference type="Pfam" id="PF00999"/>
    </source>
</evidence>
<keyword evidence="8 10" id="KW-0472">Membrane</keyword>
<dbReference type="InterPro" id="IPR038770">
    <property type="entry name" value="Na+/solute_symporter_sf"/>
</dbReference>
<dbReference type="AlphaFoldDB" id="A0A1H8A2P6"/>
<feature type="transmembrane region" description="Helical" evidence="10">
    <location>
        <begin position="353"/>
        <end position="371"/>
    </location>
</feature>
<reference evidence="12 13" key="1">
    <citation type="submission" date="2016-10" db="EMBL/GenBank/DDBJ databases">
        <authorList>
            <person name="de Groot N.N."/>
        </authorList>
    </citation>
    <scope>NUCLEOTIDE SEQUENCE [LARGE SCALE GENOMIC DNA]</scope>
    <source>
        <strain evidence="12 13">DSM 8423</strain>
    </source>
</reference>
<evidence type="ECO:0000256" key="3">
    <source>
        <dbReference type="ARBA" id="ARBA00022449"/>
    </source>
</evidence>
<feature type="transmembrane region" description="Helical" evidence="10">
    <location>
        <begin position="120"/>
        <end position="141"/>
    </location>
</feature>
<keyword evidence="13" id="KW-1185">Reference proteome</keyword>
<keyword evidence="9" id="KW-0739">Sodium transport</keyword>
<gene>
    <name evidence="12" type="ORF">SAMN04489760_1306</name>
</gene>
<evidence type="ECO:0000256" key="6">
    <source>
        <dbReference type="ARBA" id="ARBA00023053"/>
    </source>
</evidence>
<keyword evidence="5 10" id="KW-1133">Transmembrane helix</keyword>
<feature type="transmembrane region" description="Helical" evidence="10">
    <location>
        <begin position="278"/>
        <end position="301"/>
    </location>
</feature>
<evidence type="ECO:0000313" key="12">
    <source>
        <dbReference type="EMBL" id="SEM64803.1"/>
    </source>
</evidence>
<feature type="domain" description="Cation/H+ exchanger transmembrane" evidence="11">
    <location>
        <begin position="14"/>
        <end position="367"/>
    </location>
</feature>
<keyword evidence="3" id="KW-0050">Antiport</keyword>
<dbReference type="Gene3D" id="1.20.1530.20">
    <property type="match status" value="1"/>
</dbReference>
<dbReference type="PANTHER" id="PTHR43562">
    <property type="entry name" value="NAPA-TYPE SODIUM/HYDROGEN ANTIPORTER"/>
    <property type="match status" value="1"/>
</dbReference>
<evidence type="ECO:0000256" key="5">
    <source>
        <dbReference type="ARBA" id="ARBA00022989"/>
    </source>
</evidence>
<feature type="transmembrane region" description="Helical" evidence="10">
    <location>
        <begin position="214"/>
        <end position="232"/>
    </location>
</feature>
<comment type="subcellular location">
    <subcellularLocation>
        <location evidence="1">Membrane</location>
        <topology evidence="1">Multi-pass membrane protein</topology>
    </subcellularLocation>
</comment>
<dbReference type="Proteomes" id="UP000198744">
    <property type="component" value="Unassembled WGS sequence"/>
</dbReference>
<evidence type="ECO:0000256" key="7">
    <source>
        <dbReference type="ARBA" id="ARBA00023065"/>
    </source>
</evidence>
<dbReference type="InterPro" id="IPR006153">
    <property type="entry name" value="Cation/H_exchanger_TM"/>
</dbReference>
<keyword evidence="7" id="KW-0406">Ion transport</keyword>
<feature type="transmembrane region" description="Helical" evidence="10">
    <location>
        <begin position="180"/>
        <end position="202"/>
    </location>
</feature>
<dbReference type="STRING" id="43775.SAMN04489760_1306"/>